<keyword evidence="4" id="KW-1035">Host cytoplasm</keyword>
<evidence type="ECO:0000256" key="2">
    <source>
        <dbReference type="ARBA" id="ARBA00004328"/>
    </source>
</evidence>
<accession>A0A0G2R0L9</accession>
<dbReference type="InterPro" id="IPR013643">
    <property type="entry name" value="Calicivirus_coat_C"/>
</dbReference>
<sequence length="540" mass="58034">MRMASDDAKSAPSDLEGAGLVPATAAPLPVAPVAGAQAAEPFAGQINVIDPWIYTNFVQAPTGEFTVSPRNTPGEVLVNLEIGPNLNPYLQHLAQMYNGYAGGVEVQVILAGNAFTAGKLLCALVPPGFPTSSITPAQLTMLPHTIIDVRTTDPVVVPMPDVRRTLWHEVRSTTEPLMRLVIMLYTPMRANSGSDEAFVVSGRVLSRPAPDFNFFYLVPPRVEDTVEPFSLPDLRVDEMSSSRWQNPVVMLQADPNQNIAAHWQNGRCTINGELLGTTPRNQSWLLRMRGSVLAAPGGQKAVTVNVDLTEPDGQAFSVLSGNPGPEGVPDFQAIYNVRMSTASTTAGHTVATNGYIEQSGYTPALGTLVIQGVDLSQVPALGSEVTMQVVSIDLNHNMDPTRLPDYNGAGFDGSVALAPPLVPPLPGEVLLRFTTLPITTSRGSSVSATLDCALPAEWITWFLVHNFVPQGDAALLRYRNRGTGQILFECKLYKEGFLAVAGVSTRTVFPTSGVFEFVSWVPVFYQLTPVGSSGARKRQR</sequence>
<dbReference type="GO" id="GO:0030430">
    <property type="term" value="C:host cell cytoplasm"/>
    <property type="evidence" value="ECO:0007669"/>
    <property type="project" value="UniProtKB-SubCell"/>
</dbReference>
<evidence type="ECO:0000259" key="6">
    <source>
        <dbReference type="Pfam" id="PF08435"/>
    </source>
</evidence>
<dbReference type="InterPro" id="IPR033703">
    <property type="entry name" value="Rhv-like"/>
</dbReference>
<evidence type="ECO:0000256" key="3">
    <source>
        <dbReference type="ARBA" id="ARBA00022844"/>
    </source>
</evidence>
<name>A0A0G2R0L9_NORV</name>
<reference evidence="7 8" key="1">
    <citation type="journal article" date="2016" name="ISME J.">
        <title>Deciphering the bat virome catalog to better understand the ecological diversity of bat viruses and the bat origin of emerging infectious diseases.</title>
        <authorList>
            <person name="Wu Z."/>
            <person name="Yang L."/>
            <person name="Ren X."/>
            <person name="He G."/>
            <person name="Zhang J."/>
            <person name="Yang J."/>
            <person name="Qian Z."/>
            <person name="Dong J."/>
            <person name="Sun L."/>
            <person name="Zhu Y."/>
            <person name="Du J."/>
            <person name="Yang F."/>
            <person name="Zhang S."/>
            <person name="Jin Q."/>
        </authorList>
    </citation>
    <scope>NUCLEOTIDE SEQUENCE [LARGE SCALE GENOMIC DNA]</scope>
    <source>
        <strain evidence="7">BtRs-CalV/YN2010</strain>
    </source>
</reference>
<dbReference type="Gene3D" id="2.60.120.20">
    <property type="match status" value="1"/>
</dbReference>
<dbReference type="Gene3D" id="2.40.30.120">
    <property type="entry name" value="Positive stranded ssRNA viruses"/>
    <property type="match status" value="1"/>
</dbReference>
<dbReference type="Proteomes" id="UP000325753">
    <property type="component" value="Segment"/>
</dbReference>
<proteinExistence type="predicted"/>
<organism evidence="7 8">
    <name type="scientific">Bat norovirus</name>
    <dbReference type="NCBI Taxonomy" id="1514709"/>
    <lineage>
        <taxon>Viruses</taxon>
        <taxon>Riboviria</taxon>
        <taxon>Orthornavirae</taxon>
        <taxon>Pisuviricota</taxon>
        <taxon>Pisoniviricetes</taxon>
        <taxon>Picornavirales</taxon>
        <taxon>Caliciviridae</taxon>
        <taxon>Norovirus</taxon>
        <taxon>Norovirus norwalkense</taxon>
        <taxon>Norwalk virus</taxon>
    </lineage>
</organism>
<dbReference type="InterPro" id="IPR004005">
    <property type="entry name" value="Calicivirus_coat"/>
</dbReference>
<dbReference type="Pfam" id="PF00915">
    <property type="entry name" value="Calici_coat"/>
    <property type="match status" value="1"/>
</dbReference>
<keyword evidence="3" id="KW-0946">Virion</keyword>
<dbReference type="SUPFAM" id="SSF88633">
    <property type="entry name" value="Positive stranded ssRNA viruses"/>
    <property type="match status" value="1"/>
</dbReference>
<feature type="domain" description="Calicivirus coat protein" evidence="5">
    <location>
        <begin position="23"/>
        <end position="277"/>
    </location>
</feature>
<dbReference type="CDD" id="cd00205">
    <property type="entry name" value="rhv_like"/>
    <property type="match status" value="1"/>
</dbReference>
<evidence type="ECO:0000313" key="7">
    <source>
        <dbReference type="EMBL" id="AID69174.1"/>
    </source>
</evidence>
<dbReference type="Pfam" id="PF08435">
    <property type="entry name" value="Calici_coat_C"/>
    <property type="match status" value="1"/>
</dbReference>
<evidence type="ECO:0000256" key="1">
    <source>
        <dbReference type="ARBA" id="ARBA00004192"/>
    </source>
</evidence>
<evidence type="ECO:0000313" key="8">
    <source>
        <dbReference type="Proteomes" id="UP000325753"/>
    </source>
</evidence>
<feature type="domain" description="Calicivirus coat protein C-terminal" evidence="6">
    <location>
        <begin position="308"/>
        <end position="538"/>
    </location>
</feature>
<dbReference type="EMBL" id="KJ790198">
    <property type="protein sequence ID" value="AID69174.1"/>
    <property type="molecule type" value="Genomic_RNA"/>
</dbReference>
<dbReference type="GO" id="GO:0044423">
    <property type="term" value="C:virion component"/>
    <property type="evidence" value="ECO:0007669"/>
    <property type="project" value="UniProtKB-KW"/>
</dbReference>
<comment type="subcellular location">
    <subcellularLocation>
        <location evidence="1">Host cytoplasm</location>
    </subcellularLocation>
    <subcellularLocation>
        <location evidence="2">Virion</location>
    </subcellularLocation>
</comment>
<evidence type="ECO:0000259" key="5">
    <source>
        <dbReference type="Pfam" id="PF00915"/>
    </source>
</evidence>
<protein>
    <submittedName>
        <fullName evidence="7">VP1</fullName>
    </submittedName>
</protein>
<dbReference type="InterPro" id="IPR029053">
    <property type="entry name" value="Viral_coat"/>
</dbReference>
<evidence type="ECO:0000256" key="4">
    <source>
        <dbReference type="ARBA" id="ARBA00023200"/>
    </source>
</evidence>
<dbReference type="Gene3D" id="2.40.510.10">
    <property type="entry name" value="Positive stranded ssRNA viruses"/>
    <property type="match status" value="1"/>
</dbReference>